<dbReference type="InterPro" id="IPR001610">
    <property type="entry name" value="PAC"/>
</dbReference>
<feature type="domain" description="PAS" evidence="3">
    <location>
        <begin position="737"/>
        <end position="783"/>
    </location>
</feature>
<feature type="coiled-coil region" evidence="1">
    <location>
        <begin position="853"/>
        <end position="887"/>
    </location>
</feature>
<keyword evidence="2" id="KW-0472">Membrane</keyword>
<gene>
    <name evidence="5" type="ORF">GCM10010976_14350</name>
</gene>
<evidence type="ECO:0000256" key="1">
    <source>
        <dbReference type="SAM" id="Coils"/>
    </source>
</evidence>
<keyword evidence="2" id="KW-1133">Transmembrane helix</keyword>
<feature type="transmembrane region" description="Helical" evidence="2">
    <location>
        <begin position="144"/>
        <end position="163"/>
    </location>
</feature>
<dbReference type="NCBIfam" id="TIGR00229">
    <property type="entry name" value="sensory_box"/>
    <property type="match status" value="5"/>
</dbReference>
<keyword evidence="1" id="KW-0175">Coiled coil</keyword>
<accession>A0A917GG42</accession>
<dbReference type="InterPro" id="IPR000014">
    <property type="entry name" value="PAS"/>
</dbReference>
<feature type="domain" description="PAS" evidence="3">
    <location>
        <begin position="612"/>
        <end position="682"/>
    </location>
</feature>
<dbReference type="Gene3D" id="3.30.450.20">
    <property type="entry name" value="PAS domain"/>
    <property type="match status" value="5"/>
</dbReference>
<dbReference type="InterPro" id="IPR013655">
    <property type="entry name" value="PAS_fold_3"/>
</dbReference>
<feature type="domain" description="PAS" evidence="3">
    <location>
        <begin position="252"/>
        <end position="296"/>
    </location>
</feature>
<keyword evidence="2" id="KW-0812">Transmembrane</keyword>
<reference evidence="5" key="2">
    <citation type="submission" date="2020-09" db="EMBL/GenBank/DDBJ databases">
        <authorList>
            <person name="Sun Q."/>
            <person name="Zhou Y."/>
        </authorList>
    </citation>
    <scope>NUCLEOTIDE SEQUENCE</scope>
    <source>
        <strain evidence="5">CGMCC 1.12751</strain>
    </source>
</reference>
<dbReference type="Pfam" id="PF13426">
    <property type="entry name" value="PAS_9"/>
    <property type="match status" value="2"/>
</dbReference>
<dbReference type="AlphaFoldDB" id="A0A917GG42"/>
<feature type="transmembrane region" description="Helical" evidence="2">
    <location>
        <begin position="183"/>
        <end position="201"/>
    </location>
</feature>
<dbReference type="InterPro" id="IPR048533">
    <property type="entry name" value="VUPS"/>
</dbReference>
<dbReference type="SUPFAM" id="SSF55785">
    <property type="entry name" value="PYP-like sensor domain (PAS domain)"/>
    <property type="match status" value="5"/>
</dbReference>
<name>A0A917GG42_9FLAO</name>
<comment type="caution">
    <text evidence="5">The sequence shown here is derived from an EMBL/GenBank/DDBJ whole genome shotgun (WGS) entry which is preliminary data.</text>
</comment>
<keyword evidence="6" id="KW-1185">Reference proteome</keyword>
<dbReference type="InterPro" id="IPR035965">
    <property type="entry name" value="PAS-like_dom_sf"/>
</dbReference>
<dbReference type="PANTHER" id="PTHR44757:SF2">
    <property type="entry name" value="BIOFILM ARCHITECTURE MAINTENANCE PROTEIN MBAA"/>
    <property type="match status" value="1"/>
</dbReference>
<dbReference type="InterPro" id="IPR052155">
    <property type="entry name" value="Biofilm_reg_signaling"/>
</dbReference>
<dbReference type="EMBL" id="BMFQ01000002">
    <property type="protein sequence ID" value="GGG43895.1"/>
    <property type="molecule type" value="Genomic_DNA"/>
</dbReference>
<protein>
    <recommendedName>
        <fullName evidence="7">PAS domain S-box protein</fullName>
    </recommendedName>
</protein>
<dbReference type="InterPro" id="IPR013656">
    <property type="entry name" value="PAS_4"/>
</dbReference>
<dbReference type="Pfam" id="PF08448">
    <property type="entry name" value="PAS_4"/>
    <property type="match status" value="1"/>
</dbReference>
<organism evidence="5 6">
    <name type="scientific">Bizionia arctica</name>
    <dbReference type="NCBI Taxonomy" id="1495645"/>
    <lineage>
        <taxon>Bacteria</taxon>
        <taxon>Pseudomonadati</taxon>
        <taxon>Bacteroidota</taxon>
        <taxon>Flavobacteriia</taxon>
        <taxon>Flavobacteriales</taxon>
        <taxon>Flavobacteriaceae</taxon>
        <taxon>Bizionia</taxon>
    </lineage>
</organism>
<feature type="domain" description="PAC" evidence="4">
    <location>
        <begin position="815"/>
        <end position="865"/>
    </location>
</feature>
<feature type="transmembrane region" description="Helical" evidence="2">
    <location>
        <begin position="70"/>
        <end position="92"/>
    </location>
</feature>
<dbReference type="InterPro" id="IPR013767">
    <property type="entry name" value="PAS_fold"/>
</dbReference>
<reference evidence="5" key="1">
    <citation type="journal article" date="2014" name="Int. J. Syst. Evol. Microbiol.">
        <title>Complete genome sequence of Corynebacterium casei LMG S-19264T (=DSM 44701T), isolated from a smear-ripened cheese.</title>
        <authorList>
            <consortium name="US DOE Joint Genome Institute (JGI-PGF)"/>
            <person name="Walter F."/>
            <person name="Albersmeier A."/>
            <person name="Kalinowski J."/>
            <person name="Ruckert C."/>
        </authorList>
    </citation>
    <scope>NUCLEOTIDE SEQUENCE</scope>
    <source>
        <strain evidence="5">CGMCC 1.12751</strain>
    </source>
</reference>
<feature type="domain" description="PAS" evidence="3">
    <location>
        <begin position="486"/>
        <end position="556"/>
    </location>
</feature>
<dbReference type="CDD" id="cd00130">
    <property type="entry name" value="PAS"/>
    <property type="match status" value="4"/>
</dbReference>
<proteinExistence type="predicted"/>
<evidence type="ECO:0000313" key="5">
    <source>
        <dbReference type="EMBL" id="GGG43895.1"/>
    </source>
</evidence>
<dbReference type="Proteomes" id="UP000625976">
    <property type="component" value="Unassembled WGS sequence"/>
</dbReference>
<dbReference type="Pfam" id="PF08447">
    <property type="entry name" value="PAS_3"/>
    <property type="match status" value="1"/>
</dbReference>
<dbReference type="PANTHER" id="PTHR44757">
    <property type="entry name" value="DIGUANYLATE CYCLASE DGCP"/>
    <property type="match status" value="1"/>
</dbReference>
<sequence length="918" mass="105438">MFKLRTKLGLAPLYIFLGAIQYLQALTGSLVSFQILGDFTASLGTVIVFSAVLFAVLLIYIKEGVSSARALILGIVISNLLITVLFKITYIQDLATRNLNRIEPFSLFTIDYKYFIIGTIILLLDFILLAVVYQFLISKIRKQYFFLILFISLFTVLLFDSFTFNISLNYFSEHFVTFLLGDIIGKTILALVFSFILYTYLKYLDTEKYNASFIANQHRDVFSILRYRKKYLDLKVEKQEVELKLVSQSETALNNISDGFVSLDTNWRYVFVNKRAGEILGRSPESLIGKHIWTEFPQAVDTIFYKAYLKAVESQETQHIEEYHEALDRWIDGRAYPSANGLTIYLADVTEEKKVDIENKMLLSLIETSDDFIGLASLEGKPIYLNVNGRKLVGLGSDEKLSASMTDFFPEHFTDKILNDHLPNIYKNNKWRGEVQLKNFKTGSLTPIEMSGFLIKDSTTSKPMALGIVATDISKGNEAKEKLIKSEQLFRRLSSSAPVAIFQTDKDGGCNYVNEQWIKYSGLSFEEAMGLSWTNALHPEDKDRMMHEWQETVSKETDLLTDFRFLNKNGMITWLSAKTTGLYDSNNNLYGHIGTLVDVTDRKKAEDQRIKSEKYLDSIINNIGDPVFVKDEQSRMLLVNDALCSIFNLNRADIIGKTLAEHVPLKERENFLKNDKQVILDGIENVKEETLSFDKMEMRTISTKKTRFIDSTGNKFLIGVIRDITEQKKAEVALKESEEKFSKAFESNVIGTAILNKEKKIIEINEVLTNIVGFKRENMLGKTAEEIGLFKFDSQKNLENENKLWSQFSKNGYVSNIELEYLMQTGRELFILISLRALRLNNEDHILITVLDITEKKNVEKELEKHRNNLEELVKIRTEEVNSKNNELQRMNKLFVGRELKMKELKNIIKELQSKNDN</sequence>
<dbReference type="PROSITE" id="PS50112">
    <property type="entry name" value="PAS"/>
    <property type="match status" value="5"/>
</dbReference>
<dbReference type="SMART" id="SM00091">
    <property type="entry name" value="PAS"/>
    <property type="match status" value="5"/>
</dbReference>
<dbReference type="PROSITE" id="PS50113">
    <property type="entry name" value="PAC"/>
    <property type="match status" value="3"/>
</dbReference>
<dbReference type="Pfam" id="PF20973">
    <property type="entry name" value="VUPS"/>
    <property type="match status" value="1"/>
</dbReference>
<dbReference type="GO" id="GO:0006355">
    <property type="term" value="P:regulation of DNA-templated transcription"/>
    <property type="evidence" value="ECO:0007669"/>
    <property type="project" value="InterPro"/>
</dbReference>
<dbReference type="InterPro" id="IPR000700">
    <property type="entry name" value="PAS-assoc_C"/>
</dbReference>
<dbReference type="Pfam" id="PF00989">
    <property type="entry name" value="PAS"/>
    <property type="match status" value="1"/>
</dbReference>
<evidence type="ECO:0000259" key="3">
    <source>
        <dbReference type="PROSITE" id="PS50112"/>
    </source>
</evidence>
<evidence type="ECO:0000259" key="4">
    <source>
        <dbReference type="PROSITE" id="PS50113"/>
    </source>
</evidence>
<feature type="transmembrane region" description="Helical" evidence="2">
    <location>
        <begin position="112"/>
        <end position="137"/>
    </location>
</feature>
<feature type="transmembrane region" description="Helical" evidence="2">
    <location>
        <begin position="41"/>
        <end position="61"/>
    </location>
</feature>
<evidence type="ECO:0008006" key="7">
    <source>
        <dbReference type="Google" id="ProtNLM"/>
    </source>
</evidence>
<feature type="domain" description="PAC" evidence="4">
    <location>
        <begin position="559"/>
        <end position="611"/>
    </location>
</feature>
<evidence type="ECO:0000256" key="2">
    <source>
        <dbReference type="SAM" id="Phobius"/>
    </source>
</evidence>
<feature type="domain" description="PAS" evidence="3">
    <location>
        <begin position="358"/>
        <end position="429"/>
    </location>
</feature>
<feature type="domain" description="PAC" evidence="4">
    <location>
        <begin position="684"/>
        <end position="736"/>
    </location>
</feature>
<dbReference type="SMART" id="SM00086">
    <property type="entry name" value="PAC"/>
    <property type="match status" value="3"/>
</dbReference>
<evidence type="ECO:0000313" key="6">
    <source>
        <dbReference type="Proteomes" id="UP000625976"/>
    </source>
</evidence>